<dbReference type="PROSITE" id="PS00518">
    <property type="entry name" value="ZF_RING_1"/>
    <property type="match status" value="1"/>
</dbReference>
<comment type="caution">
    <text evidence="8">The sequence shown here is derived from an EMBL/GenBank/DDBJ whole genome shotgun (WGS) entry which is preliminary data.</text>
</comment>
<dbReference type="GO" id="GO:0016567">
    <property type="term" value="P:protein ubiquitination"/>
    <property type="evidence" value="ECO:0007669"/>
    <property type="project" value="InterPro"/>
</dbReference>
<dbReference type="PANTHER" id="PTHR11685">
    <property type="entry name" value="RBR FAMILY RING FINGER AND IBR DOMAIN-CONTAINING"/>
    <property type="match status" value="1"/>
</dbReference>
<keyword evidence="5" id="KW-0862">Zinc</keyword>
<evidence type="ECO:0000256" key="3">
    <source>
        <dbReference type="ARBA" id="ARBA00022771"/>
    </source>
</evidence>
<dbReference type="SMART" id="SM00647">
    <property type="entry name" value="IBR"/>
    <property type="match status" value="1"/>
</dbReference>
<keyword evidence="2" id="KW-0479">Metal-binding</keyword>
<dbReference type="Proteomes" id="UP000652761">
    <property type="component" value="Unassembled WGS sequence"/>
</dbReference>
<evidence type="ECO:0000256" key="1">
    <source>
        <dbReference type="ARBA" id="ARBA00001947"/>
    </source>
</evidence>
<dbReference type="Pfam" id="PF01485">
    <property type="entry name" value="IBR"/>
    <property type="match status" value="1"/>
</dbReference>
<dbReference type="GO" id="GO:0008270">
    <property type="term" value="F:zinc ion binding"/>
    <property type="evidence" value="ECO:0007669"/>
    <property type="project" value="UniProtKB-KW"/>
</dbReference>
<feature type="non-terminal residue" evidence="8">
    <location>
        <position position="254"/>
    </location>
</feature>
<evidence type="ECO:0000313" key="9">
    <source>
        <dbReference type="Proteomes" id="UP000652761"/>
    </source>
</evidence>
<protein>
    <recommendedName>
        <fullName evidence="7">IBR domain-containing protein</fullName>
    </recommendedName>
</protein>
<dbReference type="EMBL" id="NMUH01001284">
    <property type="protein sequence ID" value="MQL90913.1"/>
    <property type="molecule type" value="Genomic_DNA"/>
</dbReference>
<evidence type="ECO:0000256" key="5">
    <source>
        <dbReference type="ARBA" id="ARBA00022833"/>
    </source>
</evidence>
<comment type="cofactor">
    <cofactor evidence="1">
        <name>Zn(2+)</name>
        <dbReference type="ChEBI" id="CHEBI:29105"/>
    </cofactor>
</comment>
<dbReference type="SUPFAM" id="SSF57850">
    <property type="entry name" value="RING/U-box"/>
    <property type="match status" value="1"/>
</dbReference>
<dbReference type="Gene3D" id="3.30.40.10">
    <property type="entry name" value="Zinc/RING finger domain, C3HC4 (zinc finger)"/>
    <property type="match status" value="1"/>
</dbReference>
<gene>
    <name evidence="8" type="ORF">Taro_023518</name>
</gene>
<dbReference type="AlphaFoldDB" id="A0A843VER0"/>
<reference evidence="8" key="1">
    <citation type="submission" date="2017-07" db="EMBL/GenBank/DDBJ databases">
        <title>Taro Niue Genome Assembly and Annotation.</title>
        <authorList>
            <person name="Atibalentja N."/>
            <person name="Keating K."/>
            <person name="Fields C.J."/>
        </authorList>
    </citation>
    <scope>NUCLEOTIDE SEQUENCE</scope>
    <source>
        <strain evidence="8">Niue_2</strain>
        <tissue evidence="8">Leaf</tissue>
    </source>
</reference>
<dbReference type="InterPro" id="IPR013083">
    <property type="entry name" value="Znf_RING/FYVE/PHD"/>
</dbReference>
<evidence type="ECO:0000256" key="2">
    <source>
        <dbReference type="ARBA" id="ARBA00022723"/>
    </source>
</evidence>
<evidence type="ECO:0000313" key="8">
    <source>
        <dbReference type="EMBL" id="MQL90913.1"/>
    </source>
</evidence>
<feature type="domain" description="IBR" evidence="7">
    <location>
        <begin position="127"/>
        <end position="190"/>
    </location>
</feature>
<proteinExistence type="predicted"/>
<keyword evidence="9" id="KW-1185">Reference proteome</keyword>
<accession>A0A843VER0</accession>
<dbReference type="InterPro" id="IPR031127">
    <property type="entry name" value="E3_UB_ligase_RBR"/>
</dbReference>
<dbReference type="OrthoDB" id="10009520at2759"/>
<dbReference type="InterPro" id="IPR017907">
    <property type="entry name" value="Znf_RING_CS"/>
</dbReference>
<evidence type="ECO:0000259" key="7">
    <source>
        <dbReference type="SMART" id="SM00647"/>
    </source>
</evidence>
<organism evidence="8 9">
    <name type="scientific">Colocasia esculenta</name>
    <name type="common">Wild taro</name>
    <name type="synonym">Arum esculentum</name>
    <dbReference type="NCBI Taxonomy" id="4460"/>
    <lineage>
        <taxon>Eukaryota</taxon>
        <taxon>Viridiplantae</taxon>
        <taxon>Streptophyta</taxon>
        <taxon>Embryophyta</taxon>
        <taxon>Tracheophyta</taxon>
        <taxon>Spermatophyta</taxon>
        <taxon>Magnoliopsida</taxon>
        <taxon>Liliopsida</taxon>
        <taxon>Araceae</taxon>
        <taxon>Aroideae</taxon>
        <taxon>Colocasieae</taxon>
        <taxon>Colocasia</taxon>
    </lineage>
</organism>
<keyword evidence="4" id="KW-0833">Ubl conjugation pathway</keyword>
<dbReference type="GO" id="GO:0004842">
    <property type="term" value="F:ubiquitin-protein transferase activity"/>
    <property type="evidence" value="ECO:0007669"/>
    <property type="project" value="InterPro"/>
</dbReference>
<keyword evidence="3" id="KW-0863">Zinc-finger</keyword>
<evidence type="ECO:0000256" key="4">
    <source>
        <dbReference type="ARBA" id="ARBA00022786"/>
    </source>
</evidence>
<evidence type="ECO:0000256" key="6">
    <source>
        <dbReference type="SAM" id="MobiDB-lite"/>
    </source>
</evidence>
<name>A0A843VER0_COLES</name>
<dbReference type="InterPro" id="IPR002867">
    <property type="entry name" value="IBR_dom"/>
</dbReference>
<feature type="region of interest" description="Disordered" evidence="6">
    <location>
        <begin position="193"/>
        <end position="213"/>
    </location>
</feature>
<sequence length="254" mass="28061">VLCAYFSRASLSRLSGERSSGFSRWVSSLLAFLRRSRRLRWFVAGWGVLVADSLADSSPPTGGPVFFSWEFRWGGCAHVFCSECIAGYVESRVEENLVPIGCPDPGCRVGTLESDACWGVVREAVFDRWGALLCESAVAAPVRFYCPYRDCSTLLFNEGDEEGRPMTESECLHCGRTCCAQCREVPWHLGKSYEESEREGGGGGAEEADGVGQDQPVAEVPQLRRHGGAHRQLRLHLLQVPTLLLLQMCVGHER</sequence>